<dbReference type="Proteomes" id="UP001383192">
    <property type="component" value="Unassembled WGS sequence"/>
</dbReference>
<sequence length="175" mass="20270">MSRLPPTFTSLYRLFLRTTSASVLHHTSATRNLRQLWKPVFSNAAQNIKKLEQDPSRQEIQQWLDKWEKRMNNTLKFLYNSATSRGLPHQVVRNLSLMVLAEYQHASAKLPVWNPRLAPDAPEYSTEVIMKAVTKRQQTKEFDKKAVNALDQVVKMAEGRDKILFGRMMVKAKVC</sequence>
<dbReference type="AlphaFoldDB" id="A0AAW0DK38"/>
<protein>
    <submittedName>
        <fullName evidence="1">Uncharacterized protein</fullName>
    </submittedName>
</protein>
<organism evidence="1 2">
    <name type="scientific">Paramarasmius palmivorus</name>
    <dbReference type="NCBI Taxonomy" id="297713"/>
    <lineage>
        <taxon>Eukaryota</taxon>
        <taxon>Fungi</taxon>
        <taxon>Dikarya</taxon>
        <taxon>Basidiomycota</taxon>
        <taxon>Agaricomycotina</taxon>
        <taxon>Agaricomycetes</taxon>
        <taxon>Agaricomycetidae</taxon>
        <taxon>Agaricales</taxon>
        <taxon>Marasmiineae</taxon>
        <taxon>Marasmiaceae</taxon>
        <taxon>Paramarasmius</taxon>
    </lineage>
</organism>
<evidence type="ECO:0000313" key="1">
    <source>
        <dbReference type="EMBL" id="KAK7052851.1"/>
    </source>
</evidence>
<gene>
    <name evidence="1" type="ORF">VNI00_004170</name>
</gene>
<dbReference type="EMBL" id="JAYKXP010000011">
    <property type="protein sequence ID" value="KAK7052851.1"/>
    <property type="molecule type" value="Genomic_DNA"/>
</dbReference>
<keyword evidence="2" id="KW-1185">Reference proteome</keyword>
<evidence type="ECO:0000313" key="2">
    <source>
        <dbReference type="Proteomes" id="UP001383192"/>
    </source>
</evidence>
<comment type="caution">
    <text evidence="1">The sequence shown here is derived from an EMBL/GenBank/DDBJ whole genome shotgun (WGS) entry which is preliminary data.</text>
</comment>
<reference evidence="1 2" key="1">
    <citation type="submission" date="2024-01" db="EMBL/GenBank/DDBJ databases">
        <title>A draft genome for a cacao thread blight-causing isolate of Paramarasmius palmivorus.</title>
        <authorList>
            <person name="Baruah I.K."/>
            <person name="Bukari Y."/>
            <person name="Amoako-Attah I."/>
            <person name="Meinhardt L.W."/>
            <person name="Bailey B.A."/>
            <person name="Cohen S.P."/>
        </authorList>
    </citation>
    <scope>NUCLEOTIDE SEQUENCE [LARGE SCALE GENOMIC DNA]</scope>
    <source>
        <strain evidence="1 2">GH-12</strain>
    </source>
</reference>
<proteinExistence type="predicted"/>
<accession>A0AAW0DK38</accession>
<name>A0AAW0DK38_9AGAR</name>